<comment type="cofactor">
    <cofactor evidence="1 10">
        <name>Mg(2+)</name>
        <dbReference type="ChEBI" id="CHEBI:18420"/>
    </cofactor>
</comment>
<evidence type="ECO:0000256" key="5">
    <source>
        <dbReference type="ARBA" id="ARBA00022694"/>
    </source>
</evidence>
<dbReference type="AlphaFoldDB" id="A0A838LB88"/>
<comment type="subunit">
    <text evidence="10">Monomer.</text>
</comment>
<reference evidence="14 15" key="1">
    <citation type="submission" date="2020-07" db="EMBL/GenBank/DDBJ databases">
        <authorList>
            <person name="Sun Q."/>
        </authorList>
    </citation>
    <scope>NUCLEOTIDE SEQUENCE [LARGE SCALE GENOMIC DNA]</scope>
    <source>
        <strain evidence="14 15">CGMCC 1.13654</strain>
    </source>
</reference>
<dbReference type="Pfam" id="PF01715">
    <property type="entry name" value="IPPT"/>
    <property type="match status" value="1"/>
</dbReference>
<dbReference type="Proteomes" id="UP000570166">
    <property type="component" value="Unassembled WGS sequence"/>
</dbReference>
<organism evidence="14 15">
    <name type="scientific">Sphingomonas chungangi</name>
    <dbReference type="NCBI Taxonomy" id="2683589"/>
    <lineage>
        <taxon>Bacteria</taxon>
        <taxon>Pseudomonadati</taxon>
        <taxon>Pseudomonadota</taxon>
        <taxon>Alphaproteobacteria</taxon>
        <taxon>Sphingomonadales</taxon>
        <taxon>Sphingomonadaceae</taxon>
        <taxon>Sphingomonas</taxon>
    </lineage>
</organism>
<dbReference type="PANTHER" id="PTHR11088:SF60">
    <property type="entry name" value="TRNA DIMETHYLALLYLTRANSFERASE"/>
    <property type="match status" value="1"/>
</dbReference>
<feature type="binding site" evidence="10">
    <location>
        <begin position="16"/>
        <end position="21"/>
    </location>
    <ligand>
        <name>substrate</name>
    </ligand>
</feature>
<comment type="caution">
    <text evidence="10">Lacks conserved residue(s) required for the propagation of feature annotation.</text>
</comment>
<evidence type="ECO:0000256" key="2">
    <source>
        <dbReference type="ARBA" id="ARBA00003213"/>
    </source>
</evidence>
<feature type="site" description="Interaction with substrate tRNA" evidence="10">
    <location>
        <position position="105"/>
    </location>
</feature>
<name>A0A838LB88_9SPHN</name>
<keyword evidence="15" id="KW-1185">Reference proteome</keyword>
<evidence type="ECO:0000256" key="10">
    <source>
        <dbReference type="HAMAP-Rule" id="MF_00185"/>
    </source>
</evidence>
<keyword evidence="4 10" id="KW-0808">Transferase</keyword>
<evidence type="ECO:0000256" key="7">
    <source>
        <dbReference type="ARBA" id="ARBA00022840"/>
    </source>
</evidence>
<comment type="catalytic activity">
    <reaction evidence="9 10 11">
        <text>adenosine(37) in tRNA + dimethylallyl diphosphate = N(6)-dimethylallyladenosine(37) in tRNA + diphosphate</text>
        <dbReference type="Rhea" id="RHEA:26482"/>
        <dbReference type="Rhea" id="RHEA-COMP:10162"/>
        <dbReference type="Rhea" id="RHEA-COMP:10375"/>
        <dbReference type="ChEBI" id="CHEBI:33019"/>
        <dbReference type="ChEBI" id="CHEBI:57623"/>
        <dbReference type="ChEBI" id="CHEBI:74411"/>
        <dbReference type="ChEBI" id="CHEBI:74415"/>
        <dbReference type="EC" id="2.5.1.75"/>
    </reaction>
</comment>
<feature type="binding site" evidence="10">
    <location>
        <begin position="14"/>
        <end position="21"/>
    </location>
    <ligand>
        <name>ATP</name>
        <dbReference type="ChEBI" id="CHEBI:30616"/>
    </ligand>
</feature>
<evidence type="ECO:0000256" key="1">
    <source>
        <dbReference type="ARBA" id="ARBA00001946"/>
    </source>
</evidence>
<keyword evidence="5 10" id="KW-0819">tRNA processing</keyword>
<comment type="function">
    <text evidence="2 10 12">Catalyzes the transfer of a dimethylallyl group onto the adenine at position 37 in tRNAs that read codons beginning with uridine, leading to the formation of N6-(dimethylallyl)adenosine (i(6)A).</text>
</comment>
<evidence type="ECO:0000256" key="6">
    <source>
        <dbReference type="ARBA" id="ARBA00022741"/>
    </source>
</evidence>
<comment type="similarity">
    <text evidence="3 10 13">Belongs to the IPP transferase family.</text>
</comment>
<dbReference type="EMBL" id="JACEIB010000027">
    <property type="protein sequence ID" value="MBA2936511.1"/>
    <property type="molecule type" value="Genomic_DNA"/>
</dbReference>
<proteinExistence type="inferred from homology"/>
<evidence type="ECO:0000256" key="3">
    <source>
        <dbReference type="ARBA" id="ARBA00005842"/>
    </source>
</evidence>
<evidence type="ECO:0000256" key="13">
    <source>
        <dbReference type="RuleBase" id="RU003785"/>
    </source>
</evidence>
<dbReference type="InterPro" id="IPR039657">
    <property type="entry name" value="Dimethylallyltransferase"/>
</dbReference>
<dbReference type="EC" id="2.5.1.75" evidence="10"/>
<dbReference type="SUPFAM" id="SSF52540">
    <property type="entry name" value="P-loop containing nucleoside triphosphate hydrolases"/>
    <property type="match status" value="1"/>
</dbReference>
<keyword evidence="7 10" id="KW-0067">ATP-binding</keyword>
<evidence type="ECO:0000256" key="8">
    <source>
        <dbReference type="ARBA" id="ARBA00022842"/>
    </source>
</evidence>
<evidence type="ECO:0000256" key="11">
    <source>
        <dbReference type="RuleBase" id="RU003783"/>
    </source>
</evidence>
<protein>
    <recommendedName>
        <fullName evidence="10">tRNA dimethylallyltransferase</fullName>
        <ecNumber evidence="10">2.5.1.75</ecNumber>
    </recommendedName>
    <alternativeName>
        <fullName evidence="10">Dimethylallyl diphosphate:tRNA dimethylallyltransferase</fullName>
        <shortName evidence="10">DMAPP:tRNA dimethylallyltransferase</shortName>
        <shortName evidence="10">DMATase</shortName>
    </alternativeName>
    <alternativeName>
        <fullName evidence="10">Isopentenyl-diphosphate:tRNA isopentenyltransferase</fullName>
        <shortName evidence="10">IPP transferase</shortName>
        <shortName evidence="10">IPPT</shortName>
        <shortName evidence="10">IPTase</shortName>
    </alternativeName>
</protein>
<evidence type="ECO:0000256" key="12">
    <source>
        <dbReference type="RuleBase" id="RU003784"/>
    </source>
</evidence>
<keyword evidence="8 10" id="KW-0460">Magnesium</keyword>
<dbReference type="GO" id="GO:0052381">
    <property type="term" value="F:tRNA dimethylallyltransferase activity"/>
    <property type="evidence" value="ECO:0007669"/>
    <property type="project" value="UniProtKB-UniRule"/>
</dbReference>
<dbReference type="Gene3D" id="3.40.50.300">
    <property type="entry name" value="P-loop containing nucleotide triphosphate hydrolases"/>
    <property type="match status" value="1"/>
</dbReference>
<comment type="caution">
    <text evidence="14">The sequence shown here is derived from an EMBL/GenBank/DDBJ whole genome shotgun (WGS) entry which is preliminary data.</text>
</comment>
<gene>
    <name evidence="10 14" type="primary">miaA</name>
    <name evidence="14" type="ORF">HZF05_20715</name>
</gene>
<keyword evidence="6 10" id="KW-0547">Nucleotide-binding</keyword>
<evidence type="ECO:0000313" key="15">
    <source>
        <dbReference type="Proteomes" id="UP000570166"/>
    </source>
</evidence>
<feature type="site" description="Interaction with substrate tRNA" evidence="10">
    <location>
        <position position="127"/>
    </location>
</feature>
<sequence length="312" mass="33691">MDSPELPPVALIAGPTASGKSALALALAERIGGTIVNADASQVYRDLRVVTARPSPEEEARAPHRLFGHVDAAEPHNAAIWAGEAKAVVADIHAGGGTPILVGGTGLYIRTLLDGIAPVPEIDPAIRAEVRALAVADAHVALEREDAEAAIRLRPSDTTRVARALEVVRSTGRTLADWQQDKIGGIGHAINLAPLLLVPDGAWLSDRIDRRFAAMLDQGAVEEVEVLAARHLDPALPAMRAIGVSEIAAWLAGTLSREAMIERAQTASRQYAKRQRTWFRHQPPPDWPRLTQSYDSDNLQIDRLFHISRLTR</sequence>
<dbReference type="NCBIfam" id="TIGR00174">
    <property type="entry name" value="miaA"/>
    <property type="match status" value="1"/>
</dbReference>
<evidence type="ECO:0000313" key="14">
    <source>
        <dbReference type="EMBL" id="MBA2936511.1"/>
    </source>
</evidence>
<dbReference type="GO" id="GO:0006400">
    <property type="term" value="P:tRNA modification"/>
    <property type="evidence" value="ECO:0007669"/>
    <property type="project" value="TreeGrafter"/>
</dbReference>
<dbReference type="HAMAP" id="MF_00185">
    <property type="entry name" value="IPP_trans"/>
    <property type="match status" value="1"/>
</dbReference>
<dbReference type="PANTHER" id="PTHR11088">
    <property type="entry name" value="TRNA DIMETHYLALLYLTRANSFERASE"/>
    <property type="match status" value="1"/>
</dbReference>
<dbReference type="InterPro" id="IPR027417">
    <property type="entry name" value="P-loop_NTPase"/>
</dbReference>
<evidence type="ECO:0000256" key="4">
    <source>
        <dbReference type="ARBA" id="ARBA00022679"/>
    </source>
</evidence>
<dbReference type="InterPro" id="IPR018022">
    <property type="entry name" value="IPT"/>
</dbReference>
<evidence type="ECO:0000256" key="9">
    <source>
        <dbReference type="ARBA" id="ARBA00049563"/>
    </source>
</evidence>
<dbReference type="GO" id="GO:0005524">
    <property type="term" value="F:ATP binding"/>
    <property type="evidence" value="ECO:0007669"/>
    <property type="project" value="UniProtKB-UniRule"/>
</dbReference>
<dbReference type="RefSeq" id="WP_160364558.1">
    <property type="nucleotide sequence ID" value="NZ_JACEIB010000027.1"/>
</dbReference>
<dbReference type="Gene3D" id="1.10.20.140">
    <property type="match status" value="1"/>
</dbReference>
<accession>A0A838LB88</accession>